<dbReference type="GO" id="GO:0005737">
    <property type="term" value="C:cytoplasm"/>
    <property type="evidence" value="ECO:0007669"/>
    <property type="project" value="UniProtKB-SubCell"/>
</dbReference>
<dbReference type="InterPro" id="IPR046357">
    <property type="entry name" value="PPIase_dom_sf"/>
</dbReference>
<dbReference type="EMBL" id="JZRB01000003">
    <property type="protein sequence ID" value="KJV37070.1"/>
    <property type="molecule type" value="Genomic_DNA"/>
</dbReference>
<dbReference type="InterPro" id="IPR001179">
    <property type="entry name" value="PPIase_FKBP_dom"/>
</dbReference>
<dbReference type="SUPFAM" id="SSF54534">
    <property type="entry name" value="FKBP-like"/>
    <property type="match status" value="1"/>
</dbReference>
<feature type="domain" description="PPIase FKBP-type" evidence="11">
    <location>
        <begin position="6"/>
        <end position="83"/>
    </location>
</feature>
<keyword evidence="5 9" id="KW-0697">Rotamase</keyword>
<sequence>MQISNRNVVSFHYTLTDDQGNVIDSSEGREPLAYIHGEGHIVPGLEAALEGRQAGDQFKVDVAPEEGYGPRHAELIQVVPKAAFQGVEDLQPGMQFQGRNDQGTINVTVSKIEGDNVTVDGNHPLAGQTLHFAVEITNVREATEEELSHGHVHGEGGHHH</sequence>
<comment type="subcellular location">
    <subcellularLocation>
        <location evidence="2">Cytoplasm</location>
    </subcellularLocation>
</comment>
<dbReference type="Gene3D" id="3.10.50.40">
    <property type="match status" value="1"/>
</dbReference>
<keyword evidence="6" id="KW-0143">Chaperone</keyword>
<dbReference type="EC" id="5.2.1.8" evidence="10"/>
<evidence type="ECO:0000256" key="3">
    <source>
        <dbReference type="ARBA" id="ARBA00006577"/>
    </source>
</evidence>
<comment type="similarity">
    <text evidence="3 10">Belongs to the FKBP-type PPIase family.</text>
</comment>
<dbReference type="OrthoDB" id="9808891at2"/>
<accession>A0A0F3L0N6</accession>
<evidence type="ECO:0000256" key="4">
    <source>
        <dbReference type="ARBA" id="ARBA00022490"/>
    </source>
</evidence>
<evidence type="ECO:0000259" key="11">
    <source>
        <dbReference type="PROSITE" id="PS50059"/>
    </source>
</evidence>
<evidence type="ECO:0000256" key="9">
    <source>
        <dbReference type="PROSITE-ProRule" id="PRU00277"/>
    </source>
</evidence>
<dbReference type="GO" id="GO:0042026">
    <property type="term" value="P:protein refolding"/>
    <property type="evidence" value="ECO:0007669"/>
    <property type="project" value="UniProtKB-ARBA"/>
</dbReference>
<dbReference type="Proteomes" id="UP000033651">
    <property type="component" value="Unassembled WGS sequence"/>
</dbReference>
<comment type="caution">
    <text evidence="12">The sequence shown here is derived from an EMBL/GenBank/DDBJ whole genome shotgun (WGS) entry which is preliminary data.</text>
</comment>
<dbReference type="PANTHER" id="PTHR47861:SF3">
    <property type="entry name" value="FKBP-TYPE PEPTIDYL-PROLYL CIS-TRANS ISOMERASE SLYD"/>
    <property type="match status" value="1"/>
</dbReference>
<evidence type="ECO:0000313" key="12">
    <source>
        <dbReference type="EMBL" id="KJV37070.1"/>
    </source>
</evidence>
<protein>
    <recommendedName>
        <fullName evidence="10">Peptidyl-prolyl cis-trans isomerase</fullName>
        <ecNumber evidence="10">5.2.1.8</ecNumber>
    </recommendedName>
</protein>
<name>A0A0F3L0N6_9GAMM</name>
<evidence type="ECO:0000256" key="2">
    <source>
        <dbReference type="ARBA" id="ARBA00004496"/>
    </source>
</evidence>
<evidence type="ECO:0000256" key="10">
    <source>
        <dbReference type="RuleBase" id="RU003915"/>
    </source>
</evidence>
<organism evidence="12 13">
    <name type="scientific">Luteibacter yeojuensis</name>
    <dbReference type="NCBI Taxonomy" id="345309"/>
    <lineage>
        <taxon>Bacteria</taxon>
        <taxon>Pseudomonadati</taxon>
        <taxon>Pseudomonadota</taxon>
        <taxon>Gammaproteobacteria</taxon>
        <taxon>Lysobacterales</taxon>
        <taxon>Rhodanobacteraceae</taxon>
        <taxon>Luteibacter</taxon>
    </lineage>
</organism>
<evidence type="ECO:0000256" key="8">
    <source>
        <dbReference type="ARBA" id="ARBA00037071"/>
    </source>
</evidence>
<proteinExistence type="inferred from homology"/>
<evidence type="ECO:0000256" key="1">
    <source>
        <dbReference type="ARBA" id="ARBA00000971"/>
    </source>
</evidence>
<dbReference type="GO" id="GO:0003755">
    <property type="term" value="F:peptidyl-prolyl cis-trans isomerase activity"/>
    <property type="evidence" value="ECO:0007669"/>
    <property type="project" value="UniProtKB-UniRule"/>
</dbReference>
<comment type="function">
    <text evidence="8">Also involved in hydrogenase metallocenter assembly, probably by participating in the nickel insertion step. This function in hydrogenase biosynthesis requires chaperone activity and the presence of the metal-binding domain, but not PPIase activity.</text>
</comment>
<evidence type="ECO:0000256" key="5">
    <source>
        <dbReference type="ARBA" id="ARBA00023110"/>
    </source>
</evidence>
<comment type="catalytic activity">
    <reaction evidence="1 9 10">
        <text>[protein]-peptidylproline (omega=180) = [protein]-peptidylproline (omega=0)</text>
        <dbReference type="Rhea" id="RHEA:16237"/>
        <dbReference type="Rhea" id="RHEA-COMP:10747"/>
        <dbReference type="Rhea" id="RHEA-COMP:10748"/>
        <dbReference type="ChEBI" id="CHEBI:83833"/>
        <dbReference type="ChEBI" id="CHEBI:83834"/>
        <dbReference type="EC" id="5.2.1.8"/>
    </reaction>
</comment>
<evidence type="ECO:0000256" key="6">
    <source>
        <dbReference type="ARBA" id="ARBA00023186"/>
    </source>
</evidence>
<gene>
    <name evidence="12" type="ORF">VI08_02550</name>
</gene>
<evidence type="ECO:0000313" key="13">
    <source>
        <dbReference type="Proteomes" id="UP000033651"/>
    </source>
</evidence>
<dbReference type="AlphaFoldDB" id="A0A0F3L0N6"/>
<dbReference type="Pfam" id="PF00254">
    <property type="entry name" value="FKBP_C"/>
    <property type="match status" value="1"/>
</dbReference>
<keyword evidence="7 9" id="KW-0413">Isomerase</keyword>
<evidence type="ECO:0000256" key="7">
    <source>
        <dbReference type="ARBA" id="ARBA00023235"/>
    </source>
</evidence>
<reference evidence="12 13" key="1">
    <citation type="submission" date="2015-03" db="EMBL/GenBank/DDBJ databases">
        <title>Draft genome sequence of Luteibacter yeojuensis strain SU11.</title>
        <authorList>
            <person name="Sulaiman J."/>
            <person name="Priya K."/>
            <person name="Chan K.-G."/>
        </authorList>
    </citation>
    <scope>NUCLEOTIDE SEQUENCE [LARGE SCALE GENOMIC DNA]</scope>
    <source>
        <strain evidence="12 13">SU11</strain>
    </source>
</reference>
<dbReference type="RefSeq" id="WP_045827943.1">
    <property type="nucleotide sequence ID" value="NZ_JZRB01000003.1"/>
</dbReference>
<keyword evidence="13" id="KW-1185">Reference proteome</keyword>
<dbReference type="PANTHER" id="PTHR47861">
    <property type="entry name" value="FKBP-TYPE PEPTIDYL-PROLYL CIS-TRANS ISOMERASE SLYD"/>
    <property type="match status" value="1"/>
</dbReference>
<dbReference type="PROSITE" id="PS50059">
    <property type="entry name" value="FKBP_PPIASE"/>
    <property type="match status" value="1"/>
</dbReference>
<dbReference type="PATRIC" id="fig|345309.4.peg.2370"/>
<keyword evidence="4" id="KW-0963">Cytoplasm</keyword>